<comment type="caution">
    <text evidence="10">The sequence shown here is derived from an EMBL/GenBank/DDBJ whole genome shotgun (WGS) entry which is preliminary data.</text>
</comment>
<evidence type="ECO:0000256" key="8">
    <source>
        <dbReference type="SAM" id="SignalP"/>
    </source>
</evidence>
<comment type="subcellular location">
    <subcellularLocation>
        <location evidence="2">Secreted</location>
    </subcellularLocation>
</comment>
<keyword evidence="8" id="KW-0732">Signal</keyword>
<feature type="signal peptide" evidence="8">
    <location>
        <begin position="1"/>
        <end position="20"/>
    </location>
</feature>
<evidence type="ECO:0000256" key="1">
    <source>
        <dbReference type="ARBA" id="ARBA00001678"/>
    </source>
</evidence>
<feature type="chain" id="PRO_5044747159" description="mannan endo-1,4-beta-mannosidase" evidence="8">
    <location>
        <begin position="21"/>
        <end position="401"/>
    </location>
</feature>
<gene>
    <name evidence="10" type="primary">MAN7</name>
    <name evidence="10" type="ORF">AAHA92_24000</name>
</gene>
<evidence type="ECO:0000256" key="5">
    <source>
        <dbReference type="ARBA" id="ARBA00022525"/>
    </source>
</evidence>
<reference evidence="10 11" key="1">
    <citation type="submission" date="2024-06" db="EMBL/GenBank/DDBJ databases">
        <title>A chromosome level genome sequence of Diviner's sage (Salvia divinorum).</title>
        <authorList>
            <person name="Ford S.A."/>
            <person name="Ro D.-K."/>
            <person name="Ness R.W."/>
            <person name="Phillips M.A."/>
        </authorList>
    </citation>
    <scope>NUCLEOTIDE SEQUENCE [LARGE SCALE GENOMIC DNA]</scope>
    <source>
        <strain evidence="10">SAF-2024a</strain>
        <tissue evidence="10">Leaf</tissue>
    </source>
</reference>
<keyword evidence="6 10" id="KW-0378">Hydrolase</keyword>
<keyword evidence="5" id="KW-0964">Secreted</keyword>
<evidence type="ECO:0000256" key="2">
    <source>
        <dbReference type="ARBA" id="ARBA00004613"/>
    </source>
</evidence>
<organism evidence="10 11">
    <name type="scientific">Salvia divinorum</name>
    <name type="common">Maria pastora</name>
    <name type="synonym">Diviner's sage</name>
    <dbReference type="NCBI Taxonomy" id="28513"/>
    <lineage>
        <taxon>Eukaryota</taxon>
        <taxon>Viridiplantae</taxon>
        <taxon>Streptophyta</taxon>
        <taxon>Embryophyta</taxon>
        <taxon>Tracheophyta</taxon>
        <taxon>Spermatophyta</taxon>
        <taxon>Magnoliopsida</taxon>
        <taxon>eudicotyledons</taxon>
        <taxon>Gunneridae</taxon>
        <taxon>Pentapetalae</taxon>
        <taxon>asterids</taxon>
        <taxon>lamiids</taxon>
        <taxon>Lamiales</taxon>
        <taxon>Lamiaceae</taxon>
        <taxon>Nepetoideae</taxon>
        <taxon>Mentheae</taxon>
        <taxon>Salviinae</taxon>
        <taxon>Salvia</taxon>
        <taxon>Salvia subgen. Calosphace</taxon>
    </lineage>
</organism>
<dbReference type="EC" id="3.2.1.78" evidence="4"/>
<dbReference type="PANTHER" id="PTHR31451">
    <property type="match status" value="1"/>
</dbReference>
<proteinExistence type="inferred from homology"/>
<evidence type="ECO:0000313" key="11">
    <source>
        <dbReference type="Proteomes" id="UP001567538"/>
    </source>
</evidence>
<evidence type="ECO:0000256" key="4">
    <source>
        <dbReference type="ARBA" id="ARBA00012706"/>
    </source>
</evidence>
<dbReference type="PANTHER" id="PTHR31451:SF60">
    <property type="entry name" value="MANNAN ENDO-1,4-BETA-MANNOSIDASE 1"/>
    <property type="match status" value="1"/>
</dbReference>
<dbReference type="Proteomes" id="UP001567538">
    <property type="component" value="Unassembled WGS sequence"/>
</dbReference>
<evidence type="ECO:0000259" key="9">
    <source>
        <dbReference type="Pfam" id="PF26410"/>
    </source>
</evidence>
<dbReference type="InterPro" id="IPR001547">
    <property type="entry name" value="Glyco_hydro_5"/>
</dbReference>
<dbReference type="EMBL" id="JBEAFC010000009">
    <property type="protein sequence ID" value="KAL1539532.1"/>
    <property type="molecule type" value="Genomic_DNA"/>
</dbReference>
<dbReference type="Gene3D" id="3.20.20.80">
    <property type="entry name" value="Glycosidases"/>
    <property type="match status" value="1"/>
</dbReference>
<dbReference type="FunFam" id="3.20.20.80:FF:000012">
    <property type="entry name" value="Mannan endo-1,4-beta-mannosidase 6"/>
    <property type="match status" value="1"/>
</dbReference>
<evidence type="ECO:0000256" key="7">
    <source>
        <dbReference type="ARBA" id="ARBA00023295"/>
    </source>
</evidence>
<dbReference type="GO" id="GO:0016985">
    <property type="term" value="F:mannan endo-1,4-beta-mannosidase activity"/>
    <property type="evidence" value="ECO:0007669"/>
    <property type="project" value="UniProtKB-EC"/>
</dbReference>
<evidence type="ECO:0000313" key="10">
    <source>
        <dbReference type="EMBL" id="KAL1539532.1"/>
    </source>
</evidence>
<keyword evidence="7 10" id="KW-0326">Glycosidase</keyword>
<comment type="similarity">
    <text evidence="3">Belongs to the glycosyl hydrolase 5 (cellulase A) family.</text>
</comment>
<keyword evidence="11" id="KW-1185">Reference proteome</keyword>
<protein>
    <recommendedName>
        <fullName evidence="4">mannan endo-1,4-beta-mannosidase</fullName>
        <ecNumber evidence="4">3.2.1.78</ecNumber>
    </recommendedName>
</protein>
<comment type="catalytic activity">
    <reaction evidence="1">
        <text>Random hydrolysis of (1-&gt;4)-beta-D-mannosidic linkages in mannans, galactomannans and glucomannans.</text>
        <dbReference type="EC" id="3.2.1.78"/>
    </reaction>
</comment>
<name>A0ABD1G625_SALDI</name>
<feature type="domain" description="Glycoside hydrolase family 5" evidence="9">
    <location>
        <begin position="25"/>
        <end position="352"/>
    </location>
</feature>
<dbReference type="InterPro" id="IPR017853">
    <property type="entry name" value="GH"/>
</dbReference>
<sequence length="401" mass="45225">MKKNICRLLLIILVVSEASAEDDGFMRVDREHLMLNGSPFYGNGFNAYWLMYVASDPSQRSKISSVFEEASNHSLLIARTWAFRDGGYSPLQSSPGSYNDNMFQGLDYVISEAGKHNIKLILSLVDNYNYTGGKQQYVKWARNEGQNIFSDDDFFTNSVVKGYYKNHIKAVLTRKNSISGIAYKDDPTIMAWELMNEPRCPTDPSGNTIQAWIEEMGSYLKSIDSNHLLEAGLEGFYNHNKKNPHFEVGTDFLRNNEIAEIDFATVHSYPDQWMTGESDEEQLLFLDEWLSSHIKDAETKIQKPLLFAEFGKSSKDPGYRTSARDEVMAAVYEAIYSSARRGGAAAGGLFWQLMSEGVENLGDGYGIVLSQSPSTATLIQEQSKKLNQVRLMYKDHVFTNG</sequence>
<evidence type="ECO:0000256" key="3">
    <source>
        <dbReference type="ARBA" id="ARBA00005641"/>
    </source>
</evidence>
<dbReference type="Pfam" id="PF26410">
    <property type="entry name" value="GH5_mannosidase"/>
    <property type="match status" value="1"/>
</dbReference>
<dbReference type="AlphaFoldDB" id="A0ABD1G625"/>
<dbReference type="InterPro" id="IPR045053">
    <property type="entry name" value="MAN-like"/>
</dbReference>
<accession>A0ABD1G625</accession>
<dbReference type="SUPFAM" id="SSF51445">
    <property type="entry name" value="(Trans)glycosidases"/>
    <property type="match status" value="1"/>
</dbReference>
<dbReference type="GO" id="GO:0005576">
    <property type="term" value="C:extracellular region"/>
    <property type="evidence" value="ECO:0007669"/>
    <property type="project" value="UniProtKB-SubCell"/>
</dbReference>
<evidence type="ECO:0000256" key="6">
    <source>
        <dbReference type="ARBA" id="ARBA00022801"/>
    </source>
</evidence>